<dbReference type="RefSeq" id="WP_013617916.1">
    <property type="nucleotide sequence ID" value="NC_015164.1"/>
</dbReference>
<evidence type="ECO:0000313" key="5">
    <source>
        <dbReference type="EMBL" id="ADY36485.1"/>
    </source>
</evidence>
<dbReference type="PANTHER" id="PTHR33204:SF38">
    <property type="entry name" value="HTH-TYPE TRANSCRIPTIONAL ACTIVATOR HXLR"/>
    <property type="match status" value="1"/>
</dbReference>
<evidence type="ECO:0000256" key="3">
    <source>
        <dbReference type="ARBA" id="ARBA00023163"/>
    </source>
</evidence>
<organism evidence="5 6">
    <name type="scientific">Phocaeicola salanitronis (strain DSM 18170 / JCM 13657 / CCUG 60908 / BL78)</name>
    <name type="common">Bacteroides salanitronis</name>
    <dbReference type="NCBI Taxonomy" id="667015"/>
    <lineage>
        <taxon>Bacteria</taxon>
        <taxon>Pseudomonadati</taxon>
        <taxon>Bacteroidota</taxon>
        <taxon>Bacteroidia</taxon>
        <taxon>Bacteroidales</taxon>
        <taxon>Bacteroidaceae</taxon>
        <taxon>Phocaeicola</taxon>
    </lineage>
</organism>
<evidence type="ECO:0000256" key="1">
    <source>
        <dbReference type="ARBA" id="ARBA00023015"/>
    </source>
</evidence>
<keyword evidence="1" id="KW-0805">Transcription regulation</keyword>
<keyword evidence="2" id="KW-0238">DNA-binding</keyword>
<feature type="domain" description="HTH hxlR-type" evidence="4">
    <location>
        <begin position="11"/>
        <end position="109"/>
    </location>
</feature>
<dbReference type="OrthoDB" id="8231503at2"/>
<dbReference type="Pfam" id="PF01638">
    <property type="entry name" value="HxlR"/>
    <property type="match status" value="1"/>
</dbReference>
<evidence type="ECO:0000313" key="6">
    <source>
        <dbReference type="Proteomes" id="UP000007486"/>
    </source>
</evidence>
<dbReference type="GO" id="GO:0003677">
    <property type="term" value="F:DNA binding"/>
    <property type="evidence" value="ECO:0007669"/>
    <property type="project" value="UniProtKB-KW"/>
</dbReference>
<dbReference type="eggNOG" id="COG1733">
    <property type="taxonomic scope" value="Bacteria"/>
</dbReference>
<dbReference type="SUPFAM" id="SSF46785">
    <property type="entry name" value="Winged helix' DNA-binding domain"/>
    <property type="match status" value="1"/>
</dbReference>
<gene>
    <name evidence="5" type="ordered locus">Bacsa_1929</name>
</gene>
<name>F0R2F6_PHOSB</name>
<dbReference type="PROSITE" id="PS51118">
    <property type="entry name" value="HTH_HXLR"/>
    <property type="match status" value="1"/>
</dbReference>
<dbReference type="PANTHER" id="PTHR33204">
    <property type="entry name" value="TRANSCRIPTIONAL REGULATOR, MARR FAMILY"/>
    <property type="match status" value="1"/>
</dbReference>
<dbReference type="KEGG" id="bsa:Bacsa_1929"/>
<evidence type="ECO:0000256" key="2">
    <source>
        <dbReference type="ARBA" id="ARBA00023125"/>
    </source>
</evidence>
<proteinExistence type="predicted"/>
<protein>
    <submittedName>
        <fullName evidence="5">Transcriptional regulator, HxlR family</fullName>
    </submittedName>
</protein>
<accession>F0R2F6</accession>
<reference evidence="5 6" key="1">
    <citation type="journal article" date="2011" name="Stand. Genomic Sci.">
        <title>Complete genome sequence of Bacteroides salanitronis type strain (BL78).</title>
        <authorList>
            <person name="Gronow S."/>
            <person name="Held B."/>
            <person name="Lucas S."/>
            <person name="Lapidus A."/>
            <person name="Del Rio T.G."/>
            <person name="Nolan M."/>
            <person name="Tice H."/>
            <person name="Deshpande S."/>
            <person name="Cheng J.F."/>
            <person name="Pitluck S."/>
            <person name="Liolios K."/>
            <person name="Pagani I."/>
            <person name="Ivanova N."/>
            <person name="Mavromatis K."/>
            <person name="Pati A."/>
            <person name="Tapia R."/>
            <person name="Han C."/>
            <person name="Goodwin L."/>
            <person name="Chen A."/>
            <person name="Palaniappan K."/>
            <person name="Land M."/>
            <person name="Hauser L."/>
            <person name="Chang Y.J."/>
            <person name="Jeffries C.D."/>
            <person name="Brambilla E.M."/>
            <person name="Rohde M."/>
            <person name="Goker M."/>
            <person name="Detter J.C."/>
            <person name="Woyke T."/>
            <person name="Bristow J."/>
            <person name="Markowitz V."/>
            <person name="Hugenholtz P."/>
            <person name="Kyrpides N.C."/>
            <person name="Klenk H.P."/>
            <person name="Eisen J.A."/>
        </authorList>
    </citation>
    <scope>NUCLEOTIDE SEQUENCE [LARGE SCALE GENOMIC DNA]</scope>
    <source>
        <strain evidence="5 6">DSM 18170</strain>
    </source>
</reference>
<dbReference type="InterPro" id="IPR036388">
    <property type="entry name" value="WH-like_DNA-bd_sf"/>
</dbReference>
<dbReference type="HOGENOM" id="CLU_111585_5_1_10"/>
<keyword evidence="3" id="KW-0804">Transcription</keyword>
<dbReference type="STRING" id="667015.Bacsa_1929"/>
<evidence type="ECO:0000259" key="4">
    <source>
        <dbReference type="PROSITE" id="PS51118"/>
    </source>
</evidence>
<dbReference type="Gene3D" id="1.10.10.10">
    <property type="entry name" value="Winged helix-like DNA-binding domain superfamily/Winged helix DNA-binding domain"/>
    <property type="match status" value="1"/>
</dbReference>
<dbReference type="EMBL" id="CP002530">
    <property type="protein sequence ID" value="ADY36485.1"/>
    <property type="molecule type" value="Genomic_DNA"/>
</dbReference>
<dbReference type="Proteomes" id="UP000007486">
    <property type="component" value="Chromosome"/>
</dbReference>
<sequence length="118" mass="13989">MYKKIPLDINCGVKIAMEVIGGKWKTYILYELDWGTRRPSELHRLFPDASPRVINQQLKELERHGMIEKTIYPELPPRVEYSITEDGGSLMPIIHMLEQWGYNFRPKMIRILEETEEE</sequence>
<keyword evidence="6" id="KW-1185">Reference proteome</keyword>
<dbReference type="InterPro" id="IPR002577">
    <property type="entry name" value="HTH_HxlR"/>
</dbReference>
<dbReference type="InterPro" id="IPR036390">
    <property type="entry name" value="WH_DNA-bd_sf"/>
</dbReference>
<dbReference type="AlphaFoldDB" id="F0R2F6"/>